<proteinExistence type="inferred from homology"/>
<dbReference type="Gene3D" id="3.40.640.10">
    <property type="entry name" value="Type I PLP-dependent aspartate aminotransferase-like (Major domain)"/>
    <property type="match status" value="1"/>
</dbReference>
<gene>
    <name evidence="4" type="ORF">D7D52_34930</name>
</gene>
<evidence type="ECO:0000256" key="1">
    <source>
        <dbReference type="ARBA" id="ARBA00001933"/>
    </source>
</evidence>
<keyword evidence="4" id="KW-0808">Transferase</keyword>
<accession>A0A386ZKM9</accession>
<reference evidence="4 5" key="1">
    <citation type="submission" date="2018-09" db="EMBL/GenBank/DDBJ databases">
        <title>Nocardia yunnanensis sp. nov., an actinomycete isolated from a soil sample.</title>
        <authorList>
            <person name="Zhang J."/>
        </authorList>
    </citation>
    <scope>NUCLEOTIDE SEQUENCE [LARGE SCALE GENOMIC DNA]</scope>
    <source>
        <strain evidence="4 5">CFHS0054</strain>
    </source>
</reference>
<dbReference type="GO" id="GO:0030170">
    <property type="term" value="F:pyridoxal phosphate binding"/>
    <property type="evidence" value="ECO:0007669"/>
    <property type="project" value="TreeGrafter"/>
</dbReference>
<dbReference type="CDD" id="cd08946">
    <property type="entry name" value="SDR_e"/>
    <property type="match status" value="1"/>
</dbReference>
<dbReference type="InterPro" id="IPR015422">
    <property type="entry name" value="PyrdxlP-dep_Trfase_small"/>
</dbReference>
<keyword evidence="4" id="KW-0032">Aminotransferase</keyword>
<dbReference type="SUPFAM" id="SSF53383">
    <property type="entry name" value="PLP-dependent transferases"/>
    <property type="match status" value="1"/>
</dbReference>
<dbReference type="Pfam" id="PF01370">
    <property type="entry name" value="Epimerase"/>
    <property type="match status" value="1"/>
</dbReference>
<protein>
    <submittedName>
        <fullName evidence="4">Aminotransferase class I/II-fold pyridoxal phosphate-dependent enzyme</fullName>
    </submittedName>
</protein>
<dbReference type="Proteomes" id="UP000267164">
    <property type="component" value="Chromosome"/>
</dbReference>
<dbReference type="SUPFAM" id="SSF51735">
    <property type="entry name" value="NAD(P)-binding Rossmann-fold domains"/>
    <property type="match status" value="1"/>
</dbReference>
<dbReference type="InterPro" id="IPR000653">
    <property type="entry name" value="DegT/StrS_aminotransferase"/>
</dbReference>
<dbReference type="PANTHER" id="PTHR30244">
    <property type="entry name" value="TRANSAMINASE"/>
    <property type="match status" value="1"/>
</dbReference>
<feature type="domain" description="NAD-dependent epimerase/dehydratase" evidence="3">
    <location>
        <begin position="12"/>
        <end position="238"/>
    </location>
</feature>
<dbReference type="Pfam" id="PF01041">
    <property type="entry name" value="DegT_DnrJ_EryC1"/>
    <property type="match status" value="1"/>
</dbReference>
<dbReference type="CDD" id="cd00616">
    <property type="entry name" value="AHBA_syn"/>
    <property type="match status" value="1"/>
</dbReference>
<dbReference type="GO" id="GO:0000271">
    <property type="term" value="P:polysaccharide biosynthetic process"/>
    <property type="evidence" value="ECO:0007669"/>
    <property type="project" value="TreeGrafter"/>
</dbReference>
<organism evidence="4 5">
    <name type="scientific">Nocardia yunnanensis</name>
    <dbReference type="NCBI Taxonomy" id="2382165"/>
    <lineage>
        <taxon>Bacteria</taxon>
        <taxon>Bacillati</taxon>
        <taxon>Actinomycetota</taxon>
        <taxon>Actinomycetes</taxon>
        <taxon>Mycobacteriales</taxon>
        <taxon>Nocardiaceae</taxon>
        <taxon>Nocardia</taxon>
    </lineage>
</organism>
<name>A0A386ZKM9_9NOCA</name>
<dbReference type="InterPro" id="IPR036291">
    <property type="entry name" value="NAD(P)-bd_dom_sf"/>
</dbReference>
<evidence type="ECO:0000259" key="3">
    <source>
        <dbReference type="Pfam" id="PF01370"/>
    </source>
</evidence>
<evidence type="ECO:0000256" key="2">
    <source>
        <dbReference type="RuleBase" id="RU004508"/>
    </source>
</evidence>
<dbReference type="PANTHER" id="PTHR30244:SF34">
    <property type="entry name" value="DTDP-4-AMINO-4,6-DIDEOXYGALACTOSE TRANSAMINASE"/>
    <property type="match status" value="1"/>
</dbReference>
<dbReference type="AlphaFoldDB" id="A0A386ZKM9"/>
<sequence length="723" mass="78011">MGEGKLVMNATLVTGAGGYLGSVLVQQLLLRGHRVVAVDAFYSGDVLPEHPQLEIVRADVRHLDPAVFDGIGSVVALAAVSNDPAAALNERWTREVNELAAERLAAAAREGGARRFVFASTCGVYGGAAQVMDETSTVAPRSAYSESKLAAEHAILAQRADGFEPVALRLGTLCGLSPRMRRDLVVHAMTYSAVAHREIVVNGGEQWRPLLHVADAAAAFLACLEAEPGQLTHPVYNVVGENLRVSEIAELVAKHLDGIEVRTRESQDDAISYRVNGQRLHDDTGFAPARRVADAIDEVHRYLLEPGRLAEMSTPQFSAADTMERLLVTPAVCGGQPVRAEALPFALPLLGEAEETEVLDTLRSGWLTTGPKSKRFERMIADYVGARFAVATNSCTGALHVGLAAAGIGPGDEVITSPITWPATANVIVHLGARPVFADIDPDTLNIDPSAIEAAVTARTKAIVPVHMAGQPCDMDAITAVAAAHRLTVLEDAAHALGARYHNRRIGELSTAAAFSFYATKNLACGEGGMLVTDDEALADRARSLSMHGISKDAWKRHTVTGSPHWQLYEPGYKYNMPDITASLGLHQLPRLAGFIMTRSRYAHLYDEAFADLPGIEPLLTRPGIDHAHHLYVIRLDLDRLTVTRDEFVAALRAEGISTGIHFVSLHLQPYYQRVHDLAPDALPRAREASERIVSLPLYPKMTEADISDVIAAVTKLATAYHR</sequence>
<dbReference type="Gene3D" id="3.90.1150.10">
    <property type="entry name" value="Aspartate Aminotransferase, domain 1"/>
    <property type="match status" value="1"/>
</dbReference>
<dbReference type="Gene3D" id="3.40.50.720">
    <property type="entry name" value="NAD(P)-binding Rossmann-like Domain"/>
    <property type="match status" value="1"/>
</dbReference>
<dbReference type="GO" id="GO:0008483">
    <property type="term" value="F:transaminase activity"/>
    <property type="evidence" value="ECO:0007669"/>
    <property type="project" value="UniProtKB-KW"/>
</dbReference>
<dbReference type="KEGG" id="nyu:D7D52_34930"/>
<comment type="cofactor">
    <cofactor evidence="1">
        <name>pyridoxal 5'-phosphate</name>
        <dbReference type="ChEBI" id="CHEBI:597326"/>
    </cofactor>
</comment>
<dbReference type="OrthoDB" id="9804264at2"/>
<evidence type="ECO:0000313" key="5">
    <source>
        <dbReference type="Proteomes" id="UP000267164"/>
    </source>
</evidence>
<evidence type="ECO:0000313" key="4">
    <source>
        <dbReference type="EMBL" id="AYF78167.1"/>
    </source>
</evidence>
<comment type="similarity">
    <text evidence="2">Belongs to the DegT/DnrJ/EryC1 family.</text>
</comment>
<dbReference type="InterPro" id="IPR015424">
    <property type="entry name" value="PyrdxlP-dep_Trfase"/>
</dbReference>
<dbReference type="EMBL" id="CP032568">
    <property type="protein sequence ID" value="AYF78167.1"/>
    <property type="molecule type" value="Genomic_DNA"/>
</dbReference>
<dbReference type="InterPro" id="IPR015421">
    <property type="entry name" value="PyrdxlP-dep_Trfase_major"/>
</dbReference>
<keyword evidence="2" id="KW-0663">Pyridoxal phosphate</keyword>
<keyword evidence="5" id="KW-1185">Reference proteome</keyword>
<dbReference type="InterPro" id="IPR001509">
    <property type="entry name" value="Epimerase_deHydtase"/>
</dbReference>